<reference evidence="2 3" key="1">
    <citation type="submission" date="2020-10" db="EMBL/GenBank/DDBJ databases">
        <title>Complete genome sequence of Cupriavidus basilensis CCUG 49340T.</title>
        <authorList>
            <person name="Salva-Serra F."/>
            <person name="Donoso R.A."/>
            <person name="Cho K.H."/>
            <person name="Yoo J.A."/>
            <person name="Lee K."/>
            <person name="Yoon S.-H."/>
            <person name="Perez-Pantoja D."/>
            <person name="Moore E.R.B."/>
        </authorList>
    </citation>
    <scope>NUCLEOTIDE SEQUENCE [LARGE SCALE GENOMIC DNA]</scope>
    <source>
        <strain evidence="3">CCUG 49340</strain>
    </source>
</reference>
<evidence type="ECO:0000313" key="3">
    <source>
        <dbReference type="Proteomes" id="UP000397656"/>
    </source>
</evidence>
<dbReference type="Proteomes" id="UP000397656">
    <property type="component" value="Chromosome 2"/>
</dbReference>
<dbReference type="GeneID" id="98404321"/>
<protein>
    <submittedName>
        <fullName evidence="2">Uncharacterized protein</fullName>
    </submittedName>
</protein>
<feature type="compositionally biased region" description="Low complexity" evidence="1">
    <location>
        <begin position="34"/>
        <end position="48"/>
    </location>
</feature>
<sequence>MRQNDAGGMSGTTLETAVAGVRPVPHDISPCRPAAAATHLESAAAGAASRQRHVGHAMARPT</sequence>
<proteinExistence type="predicted"/>
<name>A0A643FRY6_9BURK</name>
<evidence type="ECO:0000313" key="2">
    <source>
        <dbReference type="EMBL" id="QOT80792.1"/>
    </source>
</evidence>
<dbReference type="EMBL" id="CP062804">
    <property type="protein sequence ID" value="QOT80792.1"/>
    <property type="molecule type" value="Genomic_DNA"/>
</dbReference>
<accession>A0A643FRY6</accession>
<gene>
    <name evidence="2" type="ORF">F7R26_025605</name>
</gene>
<feature type="region of interest" description="Disordered" evidence="1">
    <location>
        <begin position="1"/>
        <end position="62"/>
    </location>
</feature>
<organism evidence="2 3">
    <name type="scientific">Cupriavidus basilensis</name>
    <dbReference type="NCBI Taxonomy" id="68895"/>
    <lineage>
        <taxon>Bacteria</taxon>
        <taxon>Pseudomonadati</taxon>
        <taxon>Pseudomonadota</taxon>
        <taxon>Betaproteobacteria</taxon>
        <taxon>Burkholderiales</taxon>
        <taxon>Burkholderiaceae</taxon>
        <taxon>Cupriavidus</taxon>
    </lineage>
</organism>
<dbReference type="AlphaFoldDB" id="A0A643FRY6"/>
<dbReference type="RefSeq" id="WP_150987130.1">
    <property type="nucleotide sequence ID" value="NZ_CP062804.1"/>
</dbReference>
<evidence type="ECO:0000256" key="1">
    <source>
        <dbReference type="SAM" id="MobiDB-lite"/>
    </source>
</evidence>